<name>A0AAN4ZGU8_9BILA</name>
<sequence>SLSTVGQLALEYIKVLRYQQQELLDTLPASRQKNQVKIQLIEDELLYIKKRKEMLSRKLRKARSKRIQKIRKTVRTLDGDFFTSPPVYQRII</sequence>
<keyword evidence="2" id="KW-1185">Reference proteome</keyword>
<accession>A0AAN4ZGU8</accession>
<dbReference type="EMBL" id="BTRK01000002">
    <property type="protein sequence ID" value="GMR38831.1"/>
    <property type="molecule type" value="Genomic_DNA"/>
</dbReference>
<evidence type="ECO:0000313" key="1">
    <source>
        <dbReference type="EMBL" id="GMR38831.1"/>
    </source>
</evidence>
<dbReference type="AlphaFoldDB" id="A0AAN4ZGU8"/>
<comment type="caution">
    <text evidence="1">The sequence shown here is derived from an EMBL/GenBank/DDBJ whole genome shotgun (WGS) entry which is preliminary data.</text>
</comment>
<feature type="non-terminal residue" evidence="1">
    <location>
        <position position="1"/>
    </location>
</feature>
<gene>
    <name evidence="1" type="ORF">PMAYCL1PPCAC_09026</name>
</gene>
<evidence type="ECO:0000313" key="2">
    <source>
        <dbReference type="Proteomes" id="UP001328107"/>
    </source>
</evidence>
<dbReference type="Proteomes" id="UP001328107">
    <property type="component" value="Unassembled WGS sequence"/>
</dbReference>
<reference evidence="2" key="1">
    <citation type="submission" date="2022-10" db="EMBL/GenBank/DDBJ databases">
        <title>Genome assembly of Pristionchus species.</title>
        <authorList>
            <person name="Yoshida K."/>
            <person name="Sommer R.J."/>
        </authorList>
    </citation>
    <scope>NUCLEOTIDE SEQUENCE [LARGE SCALE GENOMIC DNA]</scope>
    <source>
        <strain evidence="2">RS5460</strain>
    </source>
</reference>
<protein>
    <submittedName>
        <fullName evidence="1">Uncharacterized protein</fullName>
    </submittedName>
</protein>
<organism evidence="1 2">
    <name type="scientific">Pristionchus mayeri</name>
    <dbReference type="NCBI Taxonomy" id="1317129"/>
    <lineage>
        <taxon>Eukaryota</taxon>
        <taxon>Metazoa</taxon>
        <taxon>Ecdysozoa</taxon>
        <taxon>Nematoda</taxon>
        <taxon>Chromadorea</taxon>
        <taxon>Rhabditida</taxon>
        <taxon>Rhabditina</taxon>
        <taxon>Diplogasteromorpha</taxon>
        <taxon>Diplogasteroidea</taxon>
        <taxon>Neodiplogasteridae</taxon>
        <taxon>Pristionchus</taxon>
    </lineage>
</organism>
<proteinExistence type="predicted"/>